<dbReference type="EMBL" id="VWYL01030429">
    <property type="protein sequence ID" value="NXR42173.1"/>
    <property type="molecule type" value="Genomic_DNA"/>
</dbReference>
<dbReference type="FunFam" id="1.20.1070.10:FF:000163">
    <property type="entry name" value="Thromboxane A2 receptor"/>
    <property type="match status" value="1"/>
</dbReference>
<feature type="transmembrane region" description="Helical" evidence="17">
    <location>
        <begin position="188"/>
        <end position="212"/>
    </location>
</feature>
<dbReference type="InterPro" id="IPR000276">
    <property type="entry name" value="GPCR_Rhodpsn"/>
</dbReference>
<keyword evidence="6 17" id="KW-0812">Transmembrane</keyword>
<keyword evidence="7 17" id="KW-1133">Transmembrane helix</keyword>
<dbReference type="PRINTS" id="PR00237">
    <property type="entry name" value="GPCRRHODOPSN"/>
</dbReference>
<dbReference type="GO" id="GO:0014827">
    <property type="term" value="P:intestine smooth muscle contraction"/>
    <property type="evidence" value="ECO:0007669"/>
    <property type="project" value="TreeGrafter"/>
</dbReference>
<sequence length="352" mass="37306">PNGSAAVPRGNGTGRAGSGAVSAAIPLTMMLTGMVGNGLAMLLVSRSYRAKGGRRKRSFLLCIGSLALTDMLGQLLTSPIVISVYLSGRPWAAMDPSGRLCDFFGFSMTVFGLCPLLIASAMAVERALAIRAPHWYSSHISPRATERGLLAIWAAGVALALLPLAGLGRYSLQWPGTWCFINTARGSAFAAAFASLGLLSLAVTGGCNLATIQALVARCRAKAGGAQPGSRWGRIATETLLQLLGIMCVLSACWAPLLVTMLRMVSEQGAGPCRGLSGESRRWEPRRECDLPLTAVRLASLNQILDPWVYLLLRKILLRRVRQAACAVSRCSNAECRDRDSALPQGGHCTVP</sequence>
<dbReference type="PANTHER" id="PTHR11866">
    <property type="entry name" value="G-PROTEIN COUPLED RECEPTOR FAMILY 1 MEMBER"/>
    <property type="match status" value="1"/>
</dbReference>
<evidence type="ECO:0000256" key="15">
    <source>
        <dbReference type="ARBA" id="ARBA00031591"/>
    </source>
</evidence>
<dbReference type="InterPro" id="IPR000265">
    <property type="entry name" value="Prostglndn_EP3_rcpt"/>
</dbReference>
<evidence type="ECO:0000256" key="11">
    <source>
        <dbReference type="ARBA" id="ARBA00023170"/>
    </source>
</evidence>
<dbReference type="GO" id="GO:0007204">
    <property type="term" value="P:positive regulation of cytosolic calcium ion concentration"/>
    <property type="evidence" value="ECO:0007669"/>
    <property type="project" value="TreeGrafter"/>
</dbReference>
<dbReference type="GO" id="GO:0060455">
    <property type="term" value="P:negative regulation of gastric acid secretion"/>
    <property type="evidence" value="ECO:0007669"/>
    <property type="project" value="TreeGrafter"/>
</dbReference>
<evidence type="ECO:0000256" key="13">
    <source>
        <dbReference type="ARBA" id="ARBA00023224"/>
    </source>
</evidence>
<dbReference type="GO" id="GO:0005886">
    <property type="term" value="C:plasma membrane"/>
    <property type="evidence" value="ECO:0007669"/>
    <property type="project" value="UniProtKB-SubCell"/>
</dbReference>
<organism evidence="19 20">
    <name type="scientific">Zosterops hypoxanthus</name>
    <dbReference type="NCBI Taxonomy" id="2485327"/>
    <lineage>
        <taxon>Eukaryota</taxon>
        <taxon>Metazoa</taxon>
        <taxon>Chordata</taxon>
        <taxon>Craniata</taxon>
        <taxon>Vertebrata</taxon>
        <taxon>Euteleostomi</taxon>
        <taxon>Archelosauria</taxon>
        <taxon>Archosauria</taxon>
        <taxon>Dinosauria</taxon>
        <taxon>Saurischia</taxon>
        <taxon>Theropoda</taxon>
        <taxon>Coelurosauria</taxon>
        <taxon>Aves</taxon>
        <taxon>Neognathae</taxon>
        <taxon>Neoaves</taxon>
        <taxon>Telluraves</taxon>
        <taxon>Australaves</taxon>
        <taxon>Passeriformes</taxon>
        <taxon>Sylvioidea</taxon>
        <taxon>Zosteropidae</taxon>
        <taxon>Zosterops</taxon>
    </lineage>
</organism>
<evidence type="ECO:0000256" key="5">
    <source>
        <dbReference type="ARBA" id="ARBA00022553"/>
    </source>
</evidence>
<comment type="caution">
    <text evidence="19">The sequence shown here is derived from an EMBL/GenBank/DDBJ whole genome shotgun (WGS) entry which is preliminary data.</text>
</comment>
<keyword evidence="11" id="KW-0675">Receptor</keyword>
<keyword evidence="8" id="KW-0297">G-protein coupled receptor</keyword>
<evidence type="ECO:0000256" key="8">
    <source>
        <dbReference type="ARBA" id="ARBA00023040"/>
    </source>
</evidence>
<dbReference type="InterPro" id="IPR001244">
    <property type="entry name" value="Prostglndn_DP_rcpt"/>
</dbReference>
<evidence type="ECO:0000256" key="10">
    <source>
        <dbReference type="ARBA" id="ARBA00023157"/>
    </source>
</evidence>
<dbReference type="GO" id="GO:0007200">
    <property type="term" value="P:phospholipase C-activating G protein-coupled receptor signaling pathway"/>
    <property type="evidence" value="ECO:0007669"/>
    <property type="project" value="TreeGrafter"/>
</dbReference>
<feature type="non-terminal residue" evidence="19">
    <location>
        <position position="352"/>
    </location>
</feature>
<keyword evidence="10" id="KW-1015">Disulfide bond</keyword>
<dbReference type="PROSITE" id="PS50262">
    <property type="entry name" value="G_PROTEIN_RECEP_F1_2"/>
    <property type="match status" value="1"/>
</dbReference>
<keyword evidence="4" id="KW-1003">Cell membrane</keyword>
<keyword evidence="5" id="KW-0597">Phosphoprotein</keyword>
<proteinExistence type="predicted"/>
<feature type="transmembrane region" description="Helical" evidence="17">
    <location>
        <begin position="59"/>
        <end position="86"/>
    </location>
</feature>
<dbReference type="PRINTS" id="PR01788">
    <property type="entry name" value="PROSTANOIDR"/>
</dbReference>
<evidence type="ECO:0000256" key="3">
    <source>
        <dbReference type="ARBA" id="ARBA00017628"/>
    </source>
</evidence>
<dbReference type="GO" id="GO:0004960">
    <property type="term" value="F:thromboxane receptor activity"/>
    <property type="evidence" value="ECO:0007669"/>
    <property type="project" value="UniProtKB-ARBA"/>
</dbReference>
<evidence type="ECO:0000256" key="17">
    <source>
        <dbReference type="SAM" id="Phobius"/>
    </source>
</evidence>
<evidence type="ECO:0000256" key="7">
    <source>
        <dbReference type="ARBA" id="ARBA00022989"/>
    </source>
</evidence>
<name>A0A7L2L3A1_9PASS</name>
<feature type="transmembrane region" description="Helical" evidence="17">
    <location>
        <begin position="240"/>
        <end position="259"/>
    </location>
</feature>
<evidence type="ECO:0000259" key="18">
    <source>
        <dbReference type="PROSITE" id="PS50262"/>
    </source>
</evidence>
<feature type="non-terminal residue" evidence="19">
    <location>
        <position position="1"/>
    </location>
</feature>
<protein>
    <recommendedName>
        <fullName evidence="2">Prostaglandin E2 receptor EP3 subtype</fullName>
    </recommendedName>
    <alternativeName>
        <fullName evidence="15">Prostanoid EP3 receptor</fullName>
    </alternativeName>
    <alternativeName>
        <fullName evidence="14">Prostanoid TP receptor</fullName>
    </alternativeName>
    <alternativeName>
        <fullName evidence="3">Thromboxane A2 receptor</fullName>
    </alternativeName>
</protein>
<evidence type="ECO:0000256" key="2">
    <source>
        <dbReference type="ARBA" id="ARBA00015397"/>
    </source>
</evidence>
<evidence type="ECO:0000256" key="14">
    <source>
        <dbReference type="ARBA" id="ARBA00029815"/>
    </source>
</evidence>
<dbReference type="GO" id="GO:0004957">
    <property type="term" value="F:prostaglandin E receptor activity"/>
    <property type="evidence" value="ECO:0007669"/>
    <property type="project" value="InterPro"/>
</dbReference>
<evidence type="ECO:0000256" key="1">
    <source>
        <dbReference type="ARBA" id="ARBA00004651"/>
    </source>
</evidence>
<gene>
    <name evidence="19" type="primary">Ptger3</name>
    <name evidence="19" type="ORF">ZOSHYP_R09995</name>
</gene>
<evidence type="ECO:0000256" key="16">
    <source>
        <dbReference type="ARBA" id="ARBA00046395"/>
    </source>
</evidence>
<keyword evidence="13" id="KW-0807">Transducer</keyword>
<evidence type="ECO:0000256" key="6">
    <source>
        <dbReference type="ARBA" id="ARBA00022692"/>
    </source>
</evidence>
<dbReference type="Gene3D" id="1.20.1070.10">
    <property type="entry name" value="Rhodopsin 7-helix transmembrane proteins"/>
    <property type="match status" value="1"/>
</dbReference>
<dbReference type="InterPro" id="IPR008365">
    <property type="entry name" value="Prostanoid_rcpt"/>
</dbReference>
<dbReference type="PANTHER" id="PTHR11866:SF10">
    <property type="entry name" value="PROSTAGLANDIN E2 RECEPTOR EP3 SUBTYPE"/>
    <property type="match status" value="1"/>
</dbReference>
<evidence type="ECO:0000256" key="9">
    <source>
        <dbReference type="ARBA" id="ARBA00023136"/>
    </source>
</evidence>
<dbReference type="InterPro" id="IPR017452">
    <property type="entry name" value="GPCR_Rhodpsn_7TM"/>
</dbReference>
<feature type="transmembrane region" description="Helical" evidence="17">
    <location>
        <begin position="20"/>
        <end position="44"/>
    </location>
</feature>
<dbReference type="GO" id="GO:0007189">
    <property type="term" value="P:adenylate cyclase-activating G protein-coupled receptor signaling pathway"/>
    <property type="evidence" value="ECO:0007669"/>
    <property type="project" value="TreeGrafter"/>
</dbReference>
<dbReference type="Proteomes" id="UP000549157">
    <property type="component" value="Unassembled WGS sequence"/>
</dbReference>
<evidence type="ECO:0000256" key="12">
    <source>
        <dbReference type="ARBA" id="ARBA00023180"/>
    </source>
</evidence>
<dbReference type="OrthoDB" id="5959154at2759"/>
<comment type="subunit">
    <text evidence="16">Interacts (via C-terminus) with MKLN1.</text>
</comment>
<feature type="domain" description="G-protein coupled receptors family 1 profile" evidence="18">
    <location>
        <begin position="36"/>
        <end position="310"/>
    </location>
</feature>
<accession>A0A7L2L3A1</accession>
<feature type="transmembrane region" description="Helical" evidence="17">
    <location>
        <begin position="149"/>
        <end position="168"/>
    </location>
</feature>
<evidence type="ECO:0000256" key="4">
    <source>
        <dbReference type="ARBA" id="ARBA00022475"/>
    </source>
</evidence>
<comment type="subcellular location">
    <subcellularLocation>
        <location evidence="1">Cell membrane</location>
        <topology evidence="1">Multi-pass membrane protein</topology>
    </subcellularLocation>
</comment>
<keyword evidence="20" id="KW-1185">Reference proteome</keyword>
<evidence type="ECO:0000313" key="19">
    <source>
        <dbReference type="EMBL" id="NXR42173.1"/>
    </source>
</evidence>
<reference evidence="19 20" key="1">
    <citation type="submission" date="2019-09" db="EMBL/GenBank/DDBJ databases">
        <title>Bird 10,000 Genomes (B10K) Project - Family phase.</title>
        <authorList>
            <person name="Zhang G."/>
        </authorList>
    </citation>
    <scope>NUCLEOTIDE SEQUENCE [LARGE SCALE GENOMIC DNA]</scope>
    <source>
        <strain evidence="19">B10K-DU-001-36</strain>
        <tissue evidence="19">Muscle</tissue>
    </source>
</reference>
<feature type="transmembrane region" description="Helical" evidence="17">
    <location>
        <begin position="106"/>
        <end position="128"/>
    </location>
</feature>
<dbReference type="PRINTS" id="PR00582">
    <property type="entry name" value="PRSTNOIDEP3R"/>
</dbReference>
<keyword evidence="12" id="KW-0325">Glycoprotein</keyword>
<dbReference type="SUPFAM" id="SSF81321">
    <property type="entry name" value="Family A G protein-coupled receptor-like"/>
    <property type="match status" value="1"/>
</dbReference>
<evidence type="ECO:0000313" key="20">
    <source>
        <dbReference type="Proteomes" id="UP000549157"/>
    </source>
</evidence>
<dbReference type="GO" id="GO:0006954">
    <property type="term" value="P:inflammatory response"/>
    <property type="evidence" value="ECO:0007669"/>
    <property type="project" value="TreeGrafter"/>
</dbReference>
<dbReference type="Pfam" id="PF00001">
    <property type="entry name" value="7tm_1"/>
    <property type="match status" value="1"/>
</dbReference>
<keyword evidence="9 17" id="KW-0472">Membrane</keyword>
<dbReference type="AlphaFoldDB" id="A0A7L2L3A1"/>
<dbReference type="PRINTS" id="PR00428">
    <property type="entry name" value="PROSTAGLNDNR"/>
</dbReference>